<evidence type="ECO:0000256" key="5">
    <source>
        <dbReference type="ARBA" id="ARBA00022989"/>
    </source>
</evidence>
<keyword evidence="17" id="KW-1185">Reference proteome</keyword>
<feature type="coiled-coil region" evidence="11">
    <location>
        <begin position="733"/>
        <end position="792"/>
    </location>
</feature>
<dbReference type="PANTHER" id="PTHR12953:SF0">
    <property type="entry name" value="SUN DOMAIN-CONTAINING OSSIFICATION FACTOR"/>
    <property type="match status" value="1"/>
</dbReference>
<evidence type="ECO:0000256" key="4">
    <source>
        <dbReference type="ARBA" id="ARBA00022824"/>
    </source>
</evidence>
<evidence type="ECO:0000256" key="1">
    <source>
        <dbReference type="ARBA" id="ARBA00004389"/>
    </source>
</evidence>
<protein>
    <recommendedName>
        <fullName evidence="15">SUN domain-containing protein</fullName>
    </recommendedName>
</protein>
<feature type="compositionally biased region" description="Polar residues" evidence="12">
    <location>
        <begin position="599"/>
        <end position="614"/>
    </location>
</feature>
<dbReference type="InterPro" id="IPR045120">
    <property type="entry name" value="Suco/Slp1-like"/>
</dbReference>
<keyword evidence="5 13" id="KW-1133">Transmembrane helix</keyword>
<dbReference type="AlphaFoldDB" id="A0AAR5PR13"/>
<evidence type="ECO:0000256" key="11">
    <source>
        <dbReference type="SAM" id="Coils"/>
    </source>
</evidence>
<feature type="region of interest" description="Disordered" evidence="12">
    <location>
        <begin position="552"/>
        <end position="571"/>
    </location>
</feature>
<comment type="similarity">
    <text evidence="9">Belongs to the SLP1 family.</text>
</comment>
<evidence type="ECO:0000256" key="14">
    <source>
        <dbReference type="SAM" id="SignalP"/>
    </source>
</evidence>
<evidence type="ECO:0000313" key="17">
    <source>
        <dbReference type="Proteomes" id="UP000019118"/>
    </source>
</evidence>
<evidence type="ECO:0000256" key="9">
    <source>
        <dbReference type="ARBA" id="ARBA00061226"/>
    </source>
</evidence>
<evidence type="ECO:0000256" key="6">
    <source>
        <dbReference type="ARBA" id="ARBA00023136"/>
    </source>
</evidence>
<evidence type="ECO:0000313" key="16">
    <source>
        <dbReference type="EnsemblMetazoa" id="XP_019763448.1"/>
    </source>
</evidence>
<keyword evidence="11" id="KW-0175">Coiled coil</keyword>
<feature type="region of interest" description="Disordered" evidence="12">
    <location>
        <begin position="846"/>
        <end position="894"/>
    </location>
</feature>
<feature type="domain" description="SUN" evidence="15">
    <location>
        <begin position="201"/>
        <end position="365"/>
    </location>
</feature>
<evidence type="ECO:0000256" key="12">
    <source>
        <dbReference type="SAM" id="MobiDB-lite"/>
    </source>
</evidence>
<dbReference type="InterPro" id="IPR012919">
    <property type="entry name" value="SUN_dom"/>
</dbReference>
<evidence type="ECO:0000256" key="8">
    <source>
        <dbReference type="ARBA" id="ARBA00046288"/>
    </source>
</evidence>
<dbReference type="GeneID" id="109539845"/>
<dbReference type="GO" id="GO:0005789">
    <property type="term" value="C:endoplasmic reticulum membrane"/>
    <property type="evidence" value="ECO:0007669"/>
    <property type="project" value="UniProtKB-SubCell"/>
</dbReference>
<dbReference type="KEGG" id="dpa:109539845"/>
<feature type="compositionally biased region" description="Basic residues" evidence="12">
    <location>
        <begin position="1002"/>
        <end position="1015"/>
    </location>
</feature>
<dbReference type="FunFam" id="2.60.120.260:FF:000099">
    <property type="entry name" value="Uncharacterized protein, isoform C"/>
    <property type="match status" value="1"/>
</dbReference>
<evidence type="ECO:0000256" key="2">
    <source>
        <dbReference type="ARBA" id="ARBA00022692"/>
    </source>
</evidence>
<feature type="signal peptide" evidence="14">
    <location>
        <begin position="1"/>
        <end position="25"/>
    </location>
</feature>
<evidence type="ECO:0000256" key="7">
    <source>
        <dbReference type="ARBA" id="ARBA00023180"/>
    </source>
</evidence>
<evidence type="ECO:0000259" key="15">
    <source>
        <dbReference type="PROSITE" id="PS51469"/>
    </source>
</evidence>
<keyword evidence="6 13" id="KW-0472">Membrane</keyword>
<keyword evidence="2 13" id="KW-0812">Transmembrane</keyword>
<keyword evidence="3 14" id="KW-0732">Signal</keyword>
<dbReference type="PANTHER" id="PTHR12953">
    <property type="entry name" value="MEMBRANE PROTEIN CH1 RELATED"/>
    <property type="match status" value="1"/>
</dbReference>
<organism evidence="16 17">
    <name type="scientific">Dendroctonus ponderosae</name>
    <name type="common">Mountain pine beetle</name>
    <dbReference type="NCBI Taxonomy" id="77166"/>
    <lineage>
        <taxon>Eukaryota</taxon>
        <taxon>Metazoa</taxon>
        <taxon>Ecdysozoa</taxon>
        <taxon>Arthropoda</taxon>
        <taxon>Hexapoda</taxon>
        <taxon>Insecta</taxon>
        <taxon>Pterygota</taxon>
        <taxon>Neoptera</taxon>
        <taxon>Endopterygota</taxon>
        <taxon>Coleoptera</taxon>
        <taxon>Polyphaga</taxon>
        <taxon>Cucujiformia</taxon>
        <taxon>Curculionidae</taxon>
        <taxon>Scolytinae</taxon>
        <taxon>Dendroctonus</taxon>
    </lineage>
</organism>
<dbReference type="InterPro" id="IPR008979">
    <property type="entry name" value="Galactose-bd-like_sf"/>
</dbReference>
<keyword evidence="4" id="KW-0256">Endoplasmic reticulum</keyword>
<dbReference type="PROSITE" id="PS51469">
    <property type="entry name" value="SUN"/>
    <property type="match status" value="1"/>
</dbReference>
<accession>A0AAR5PR13</accession>
<comment type="subunit">
    <text evidence="10">Interacts with EMP65.</text>
</comment>
<proteinExistence type="inferred from homology"/>
<comment type="subcellular location">
    <subcellularLocation>
        <location evidence="8">Endomembrane system</location>
        <topology evidence="8">Single-pass type I membrane protein</topology>
    </subcellularLocation>
    <subcellularLocation>
        <location evidence="1">Endoplasmic reticulum membrane</location>
        <topology evidence="1">Single-pass membrane protein</topology>
    </subcellularLocation>
</comment>
<feature type="compositionally biased region" description="Polar residues" evidence="12">
    <location>
        <begin position="38"/>
        <end position="53"/>
    </location>
</feature>
<evidence type="ECO:0000256" key="13">
    <source>
        <dbReference type="SAM" id="Phobius"/>
    </source>
</evidence>
<name>A0AAR5PR13_DENPD</name>
<dbReference type="SUPFAM" id="SSF49785">
    <property type="entry name" value="Galactose-binding domain-like"/>
    <property type="match status" value="1"/>
</dbReference>
<feature type="compositionally biased region" description="Polar residues" evidence="12">
    <location>
        <begin position="140"/>
        <end position="149"/>
    </location>
</feature>
<reference evidence="17" key="1">
    <citation type="journal article" date="2013" name="Genome Biol.">
        <title>Draft genome of the mountain pine beetle, Dendroctonus ponderosae Hopkins, a major forest pest.</title>
        <authorList>
            <person name="Keeling C.I."/>
            <person name="Yuen M.M."/>
            <person name="Liao N.Y."/>
            <person name="Docking T.R."/>
            <person name="Chan S.K."/>
            <person name="Taylor G.A."/>
            <person name="Palmquist D.L."/>
            <person name="Jackman S.D."/>
            <person name="Nguyen A."/>
            <person name="Li M."/>
            <person name="Henderson H."/>
            <person name="Janes J.K."/>
            <person name="Zhao Y."/>
            <person name="Pandoh P."/>
            <person name="Moore R."/>
            <person name="Sperling F.A."/>
            <person name="Huber D.P."/>
            <person name="Birol I."/>
            <person name="Jones S.J."/>
            <person name="Bohlmann J."/>
        </authorList>
    </citation>
    <scope>NUCLEOTIDE SEQUENCE</scope>
</reference>
<feature type="transmembrane region" description="Helical" evidence="13">
    <location>
        <begin position="799"/>
        <end position="816"/>
    </location>
</feature>
<feature type="compositionally biased region" description="Low complexity" evidence="12">
    <location>
        <begin position="557"/>
        <end position="567"/>
    </location>
</feature>
<feature type="region of interest" description="Disordered" evidence="12">
    <location>
        <begin position="580"/>
        <end position="614"/>
    </location>
</feature>
<sequence>MNGSRILPHFLYITLFLCGGVQVTGVVSDSNGEEEATLDSQPTEFLPSNTSDNAKAEANINPGEDNLVPDTPPHADVLDIDNVNVLEHVSEDAFSQVGSEDANVNELINNDTPVVISRIDSATEELQKRAHILSPLPSEETLNATNASLDESEDARSETDTIVETEKEIIPKNVTVTDKTPEDIPSFSEWAQKHLEEAERKEQVNFSAPAPASNHTKQGVGAKLHWKNYAAVECGAKVIQANPEAEHTWAVLVGSRDEYILNPCTSRIWFIVELCEAIQLKKLDLANYELFSSSPKDFTVSVSDRFPTRDWFVVGQFTANDERGVQNFEVNTETFGKYVKVEVKTHYGSEHYCPLSLFRAYGMSVFEVLQNDDPAHEQPLEDEDDDLLDDGVKIPSGNLLSSATDAVLSMVKKAAQVLGNKVNRTNETSQTSNEAKAQSPLMKSCSSPSHYVVCNNCSDVLFGRVFELLSCRREYMRNLVNIPYIKAALEASTVCQSFGFDFRDKAATVSENSASLCIESFFPPSFMGAMCNILAIAHDKISYNVSHQSATAKNSTSEGSPSSGSEPDGAQVVEPVINDTNSEQEDSQGTDPLNFDASAINSKSGCSTETTSASQINPSKVLLKQLPSHSEVGTAAANVEPSVSEENLDVKAEDGLRAQPIGADASAEVVENESVDHIESVEKLITELNTESSSPSVTSTPTTAGNLQGHKESVFLRLSNRIKVLERNMSLSAQYLEELSKRYKKQIEEMQRALDKTERDLVESTAAERERYKRLDDKFEALMNTVEALKDEENNWKSIAFFLVFFICCTFLACFFNRVASPKPATDPSGTAAEIQRSHSVDVVTRVAAKKKKRRPSDQALKIVAGPGEQERKKRKKKTSNPETSKMDTTENSFDPLCASSKIWTKPNTDWVESRGQIIEDIPFPLEEPDSCTLKVSPLLSEPPTVIEAPGFLKTAANFRLGRASLKSGNLINLEVKNRNPSPVPSANGSISSGATEPSAKKEKKGFRKLLKKVF</sequence>
<evidence type="ECO:0000256" key="10">
    <source>
        <dbReference type="ARBA" id="ARBA00064635"/>
    </source>
</evidence>
<dbReference type="Proteomes" id="UP000019118">
    <property type="component" value="Unassembled WGS sequence"/>
</dbReference>
<dbReference type="EnsemblMetazoa" id="XM_019907889.1">
    <property type="protein sequence ID" value="XP_019763448.1"/>
    <property type="gene ID" value="LOC109539845"/>
</dbReference>
<dbReference type="Gene3D" id="2.60.120.260">
    <property type="entry name" value="Galactose-binding domain-like"/>
    <property type="match status" value="1"/>
</dbReference>
<evidence type="ECO:0000256" key="3">
    <source>
        <dbReference type="ARBA" id="ARBA00022729"/>
    </source>
</evidence>
<feature type="chain" id="PRO_5043692157" description="SUN domain-containing protein" evidence="14">
    <location>
        <begin position="26"/>
        <end position="1015"/>
    </location>
</feature>
<feature type="region of interest" description="Disordered" evidence="12">
    <location>
        <begin position="32"/>
        <end position="72"/>
    </location>
</feature>
<feature type="region of interest" description="Disordered" evidence="12">
    <location>
        <begin position="137"/>
        <end position="160"/>
    </location>
</feature>
<feature type="region of interest" description="Disordered" evidence="12">
    <location>
        <begin position="977"/>
        <end position="1015"/>
    </location>
</feature>
<dbReference type="GO" id="GO:0034975">
    <property type="term" value="P:protein folding in endoplasmic reticulum"/>
    <property type="evidence" value="ECO:0007669"/>
    <property type="project" value="TreeGrafter"/>
</dbReference>
<dbReference type="Pfam" id="PF07738">
    <property type="entry name" value="Sad1_UNC"/>
    <property type="match status" value="1"/>
</dbReference>
<feature type="compositionally biased region" description="Polar residues" evidence="12">
    <location>
        <begin position="979"/>
        <end position="996"/>
    </location>
</feature>
<reference evidence="16" key="2">
    <citation type="submission" date="2024-08" db="UniProtKB">
        <authorList>
            <consortium name="EnsemblMetazoa"/>
        </authorList>
    </citation>
    <scope>IDENTIFICATION</scope>
</reference>
<keyword evidence="7" id="KW-0325">Glycoprotein</keyword>